<evidence type="ECO:0000256" key="7">
    <source>
        <dbReference type="RuleBase" id="RU365095"/>
    </source>
</evidence>
<comment type="function">
    <text evidence="2 7">Hydrolysis of 6-phosphogluconolactone to 6-phosphogluconate.</text>
</comment>
<evidence type="ECO:0000256" key="6">
    <source>
        <dbReference type="ARBA" id="ARBA00020337"/>
    </source>
</evidence>
<evidence type="ECO:0000313" key="10">
    <source>
        <dbReference type="Proteomes" id="UP001501612"/>
    </source>
</evidence>
<dbReference type="Pfam" id="PF01182">
    <property type="entry name" value="Glucosamine_iso"/>
    <property type="match status" value="1"/>
</dbReference>
<dbReference type="InterPro" id="IPR039104">
    <property type="entry name" value="6PGL"/>
</dbReference>
<comment type="pathway">
    <text evidence="3 7">Carbohydrate degradation; pentose phosphate pathway; D-ribulose 5-phosphate from D-glucose 6-phosphate (oxidative stage): step 2/3.</text>
</comment>
<dbReference type="Gene3D" id="3.40.50.1360">
    <property type="match status" value="1"/>
</dbReference>
<comment type="catalytic activity">
    <reaction evidence="1 7">
        <text>6-phospho-D-glucono-1,5-lactone + H2O = 6-phospho-D-gluconate + H(+)</text>
        <dbReference type="Rhea" id="RHEA:12556"/>
        <dbReference type="ChEBI" id="CHEBI:15377"/>
        <dbReference type="ChEBI" id="CHEBI:15378"/>
        <dbReference type="ChEBI" id="CHEBI:57955"/>
        <dbReference type="ChEBI" id="CHEBI:58759"/>
        <dbReference type="EC" id="3.1.1.31"/>
    </reaction>
</comment>
<dbReference type="CDD" id="cd01400">
    <property type="entry name" value="6PGL"/>
    <property type="match status" value="1"/>
</dbReference>
<dbReference type="NCBIfam" id="TIGR01198">
    <property type="entry name" value="pgl"/>
    <property type="match status" value="1"/>
</dbReference>
<protein>
    <recommendedName>
        <fullName evidence="6 7">6-phosphogluconolactonase</fullName>
        <shortName evidence="7">6PGL</shortName>
        <ecNumber evidence="5 7">3.1.1.31</ecNumber>
    </recommendedName>
</protein>
<dbReference type="SUPFAM" id="SSF100950">
    <property type="entry name" value="NagB/RpiA/CoA transferase-like"/>
    <property type="match status" value="1"/>
</dbReference>
<proteinExistence type="inferred from homology"/>
<feature type="domain" description="Glucosamine/galactosamine-6-phosphate isomerase" evidence="8">
    <location>
        <begin position="19"/>
        <end position="238"/>
    </location>
</feature>
<evidence type="ECO:0000256" key="4">
    <source>
        <dbReference type="ARBA" id="ARBA00010662"/>
    </source>
</evidence>
<evidence type="ECO:0000256" key="3">
    <source>
        <dbReference type="ARBA" id="ARBA00004961"/>
    </source>
</evidence>
<dbReference type="Proteomes" id="UP001501612">
    <property type="component" value="Unassembled WGS sequence"/>
</dbReference>
<sequence>MTTSSSPSGAAAPTVRTHPDADALAHSVAVSLVHRLATWQAEGREPVVALTGGTIAERIHALVPTLDTSSVDWTRVDVWFGDERYVAADSADRNDLAAVRDLLEPLGVPADRVHRVPAADGPGADVDAAAAAYAEELRAAGGRFDLVMLGLGPDGHVASLFPGFPQLGADGTAVGVRESPKPPAERVSLTFAALDRTDEVWFLVSGEGKADAVRRALAADGSVTETPARGVTGGDHTWWLDEDAASAL</sequence>
<dbReference type="InterPro" id="IPR006148">
    <property type="entry name" value="Glc/Gal-6P_isomerase"/>
</dbReference>
<dbReference type="PANTHER" id="PTHR11054">
    <property type="entry name" value="6-PHOSPHOGLUCONOLACTONASE"/>
    <property type="match status" value="1"/>
</dbReference>
<evidence type="ECO:0000259" key="8">
    <source>
        <dbReference type="Pfam" id="PF01182"/>
    </source>
</evidence>
<dbReference type="EC" id="3.1.1.31" evidence="5 7"/>
<dbReference type="EMBL" id="BAAAMY010000002">
    <property type="protein sequence ID" value="GAA1910113.1"/>
    <property type="molecule type" value="Genomic_DNA"/>
</dbReference>
<evidence type="ECO:0000256" key="1">
    <source>
        <dbReference type="ARBA" id="ARBA00000832"/>
    </source>
</evidence>
<accession>A0ABN2P2T3</accession>
<keyword evidence="7" id="KW-0378">Hydrolase</keyword>
<evidence type="ECO:0000313" key="9">
    <source>
        <dbReference type="EMBL" id="GAA1910113.1"/>
    </source>
</evidence>
<evidence type="ECO:0000256" key="5">
    <source>
        <dbReference type="ARBA" id="ARBA00013198"/>
    </source>
</evidence>
<dbReference type="InterPro" id="IPR005900">
    <property type="entry name" value="6-phosphogluconolactonase_DevB"/>
</dbReference>
<reference evidence="9 10" key="1">
    <citation type="journal article" date="2019" name="Int. J. Syst. Evol. Microbiol.">
        <title>The Global Catalogue of Microorganisms (GCM) 10K type strain sequencing project: providing services to taxonomists for standard genome sequencing and annotation.</title>
        <authorList>
            <consortium name="The Broad Institute Genomics Platform"/>
            <consortium name="The Broad Institute Genome Sequencing Center for Infectious Disease"/>
            <person name="Wu L."/>
            <person name="Ma J."/>
        </authorList>
    </citation>
    <scope>NUCLEOTIDE SEQUENCE [LARGE SCALE GENOMIC DNA]</scope>
    <source>
        <strain evidence="9 10">JCM 14046</strain>
    </source>
</reference>
<gene>
    <name evidence="7 9" type="primary">pgl</name>
    <name evidence="9" type="ORF">GCM10009737_09410</name>
</gene>
<evidence type="ECO:0000256" key="2">
    <source>
        <dbReference type="ARBA" id="ARBA00002681"/>
    </source>
</evidence>
<comment type="similarity">
    <text evidence="4 7">Belongs to the glucosamine/galactosamine-6-phosphate isomerase family. 6-phosphogluconolactonase subfamily.</text>
</comment>
<name>A0ABN2P2T3_9ACTN</name>
<keyword evidence="10" id="KW-1185">Reference proteome</keyword>
<dbReference type="PANTHER" id="PTHR11054:SF0">
    <property type="entry name" value="6-PHOSPHOGLUCONOLACTONASE"/>
    <property type="match status" value="1"/>
</dbReference>
<dbReference type="RefSeq" id="WP_344004439.1">
    <property type="nucleotide sequence ID" value="NZ_BAAAMY010000002.1"/>
</dbReference>
<dbReference type="InterPro" id="IPR037171">
    <property type="entry name" value="NagB/RpiA_transferase-like"/>
</dbReference>
<comment type="caution">
    <text evidence="9">The sequence shown here is derived from an EMBL/GenBank/DDBJ whole genome shotgun (WGS) entry which is preliminary data.</text>
</comment>
<organism evidence="9 10">
    <name type="scientific">Nocardioides lentus</name>
    <dbReference type="NCBI Taxonomy" id="338077"/>
    <lineage>
        <taxon>Bacteria</taxon>
        <taxon>Bacillati</taxon>
        <taxon>Actinomycetota</taxon>
        <taxon>Actinomycetes</taxon>
        <taxon>Propionibacteriales</taxon>
        <taxon>Nocardioidaceae</taxon>
        <taxon>Nocardioides</taxon>
    </lineage>
</organism>